<name>A0A1I6L039_9SPHN</name>
<feature type="transmembrane region" description="Helical" evidence="1">
    <location>
        <begin position="164"/>
        <end position="183"/>
    </location>
</feature>
<dbReference type="OrthoDB" id="7557912at2"/>
<dbReference type="EMBL" id="FOZG01000002">
    <property type="protein sequence ID" value="SFR96817.1"/>
    <property type="molecule type" value="Genomic_DNA"/>
</dbReference>
<gene>
    <name evidence="2" type="ORF">SAMN05192580_2079</name>
</gene>
<dbReference type="Proteomes" id="UP000198824">
    <property type="component" value="Unassembled WGS sequence"/>
</dbReference>
<feature type="transmembrane region" description="Helical" evidence="1">
    <location>
        <begin position="61"/>
        <end position="80"/>
    </location>
</feature>
<sequence>MATTAQFRRLHRRVGIDRVAGLPPQFERSGDTWLFRRHGHGPAVRISDDEFQASMRAGLRAVLVHALVLPLFAWLGWLVLERLLPDGSVNALAALFGVVLSVIGLALFGSLRHYADAPGRAFAGRPQVAPARDPSDATQPGWTTIVALTFILLTAAALGTRQPAAFYIAFATASVMLGLILAVRRLRFDAALTVVQRERLREQRAVERQREVARLGRQPDVHWWQLPLLVLFILLQLAFLALGVIVCVGVVLGITGETSTGMSFGQFIAGFLPGLALGYVLFIPLERLCKRWTGVSAVHALDWLPPSW</sequence>
<keyword evidence="1" id="KW-0472">Membrane</keyword>
<dbReference type="AlphaFoldDB" id="A0A1I6L039"/>
<accession>A0A1I6L039</accession>
<proteinExistence type="predicted"/>
<evidence type="ECO:0000313" key="2">
    <source>
        <dbReference type="EMBL" id="SFR96817.1"/>
    </source>
</evidence>
<feature type="transmembrane region" description="Helical" evidence="1">
    <location>
        <begin position="92"/>
        <end position="111"/>
    </location>
</feature>
<organism evidence="2 3">
    <name type="scientific">Sphingomonas jatrophae</name>
    <dbReference type="NCBI Taxonomy" id="1166337"/>
    <lineage>
        <taxon>Bacteria</taxon>
        <taxon>Pseudomonadati</taxon>
        <taxon>Pseudomonadota</taxon>
        <taxon>Alphaproteobacteria</taxon>
        <taxon>Sphingomonadales</taxon>
        <taxon>Sphingomonadaceae</taxon>
        <taxon>Sphingomonas</taxon>
    </lineage>
</organism>
<evidence type="ECO:0000313" key="3">
    <source>
        <dbReference type="Proteomes" id="UP000198824"/>
    </source>
</evidence>
<dbReference type="RefSeq" id="WP_093314307.1">
    <property type="nucleotide sequence ID" value="NZ_FOZG01000002.1"/>
</dbReference>
<feature type="transmembrane region" description="Helical" evidence="1">
    <location>
        <begin position="264"/>
        <end position="282"/>
    </location>
</feature>
<keyword evidence="1" id="KW-1133">Transmembrane helix</keyword>
<feature type="transmembrane region" description="Helical" evidence="1">
    <location>
        <begin position="226"/>
        <end position="252"/>
    </location>
</feature>
<reference evidence="2 3" key="1">
    <citation type="submission" date="2016-10" db="EMBL/GenBank/DDBJ databases">
        <authorList>
            <person name="de Groot N.N."/>
        </authorList>
    </citation>
    <scope>NUCLEOTIDE SEQUENCE [LARGE SCALE GENOMIC DNA]</scope>
    <source>
        <strain evidence="2 3">S5-249</strain>
    </source>
</reference>
<evidence type="ECO:0000256" key="1">
    <source>
        <dbReference type="SAM" id="Phobius"/>
    </source>
</evidence>
<keyword evidence="1" id="KW-0812">Transmembrane</keyword>
<protein>
    <submittedName>
        <fullName evidence="2">Uncharacterized protein</fullName>
    </submittedName>
</protein>
<feature type="transmembrane region" description="Helical" evidence="1">
    <location>
        <begin position="141"/>
        <end position="158"/>
    </location>
</feature>
<keyword evidence="3" id="KW-1185">Reference proteome</keyword>